<dbReference type="InterPro" id="IPR051202">
    <property type="entry name" value="Peptidase_C40"/>
</dbReference>
<evidence type="ECO:0000313" key="8">
    <source>
        <dbReference type="EMBL" id="TQN51321.1"/>
    </source>
</evidence>
<evidence type="ECO:0000313" key="7">
    <source>
        <dbReference type="EMBL" id="QFX97214.1"/>
    </source>
</evidence>
<comment type="similarity">
    <text evidence="1">Belongs to the peptidase C40 family.</text>
</comment>
<keyword evidence="2" id="KW-0645">Protease</keyword>
<evidence type="ECO:0000256" key="4">
    <source>
        <dbReference type="ARBA" id="ARBA00022807"/>
    </source>
</evidence>
<name>A0A543Q4R6_ACITH</name>
<dbReference type="Proteomes" id="UP000363590">
    <property type="component" value="Chromosome"/>
</dbReference>
<feature type="region of interest" description="Disordered" evidence="5">
    <location>
        <begin position="220"/>
        <end position="260"/>
    </location>
</feature>
<dbReference type="EMBL" id="CP045571">
    <property type="protein sequence ID" value="QFX97214.1"/>
    <property type="molecule type" value="Genomic_DNA"/>
</dbReference>
<evidence type="ECO:0000313" key="9">
    <source>
        <dbReference type="Proteomes" id="UP000315403"/>
    </source>
</evidence>
<dbReference type="GO" id="GO:0006508">
    <property type="term" value="P:proteolysis"/>
    <property type="evidence" value="ECO:0007669"/>
    <property type="project" value="UniProtKB-KW"/>
</dbReference>
<dbReference type="EC" id="3.4.-.-" evidence="8"/>
<protein>
    <submittedName>
        <fullName evidence="7">Hydrolase Nlp/P60</fullName>
    </submittedName>
    <submittedName>
        <fullName evidence="8">Murein DD-endopeptidase MepH</fullName>
        <ecNumber evidence="8">3.4.-.-</ecNumber>
    </submittedName>
</protein>
<keyword evidence="4" id="KW-0788">Thiol protease</keyword>
<dbReference type="AlphaFoldDB" id="A0A543Q4R6"/>
<evidence type="ECO:0000256" key="2">
    <source>
        <dbReference type="ARBA" id="ARBA00022670"/>
    </source>
</evidence>
<evidence type="ECO:0000256" key="3">
    <source>
        <dbReference type="ARBA" id="ARBA00022801"/>
    </source>
</evidence>
<gene>
    <name evidence="8" type="primary">mepH_2</name>
    <name evidence="7" type="synonym">mepH</name>
    <name evidence="8" type="ORF">DLNHIDIE_01193</name>
    <name evidence="7" type="ORF">GCD22_03108</name>
</gene>
<dbReference type="SUPFAM" id="SSF54001">
    <property type="entry name" value="Cysteine proteinases"/>
    <property type="match status" value="1"/>
</dbReference>
<proteinExistence type="inferred from homology"/>
<dbReference type="PANTHER" id="PTHR47053">
    <property type="entry name" value="MUREIN DD-ENDOPEPTIDASE MEPH-RELATED"/>
    <property type="match status" value="1"/>
</dbReference>
<accession>A0A543Q4R6</accession>
<organism evidence="8 9">
    <name type="scientific">Acidithiobacillus thiooxidans ATCC 19377</name>
    <dbReference type="NCBI Taxonomy" id="637390"/>
    <lineage>
        <taxon>Bacteria</taxon>
        <taxon>Pseudomonadati</taxon>
        <taxon>Pseudomonadota</taxon>
        <taxon>Acidithiobacillia</taxon>
        <taxon>Acidithiobacillales</taxon>
        <taxon>Acidithiobacillaceae</taxon>
        <taxon>Acidithiobacillus</taxon>
    </lineage>
</organism>
<dbReference type="RefSeq" id="WP_226831102.1">
    <property type="nucleotide sequence ID" value="NZ_CP045571.1"/>
</dbReference>
<dbReference type="InterPro" id="IPR038765">
    <property type="entry name" value="Papain-like_cys_pep_sf"/>
</dbReference>
<reference evidence="7 10" key="2">
    <citation type="submission" date="2019-10" db="EMBL/GenBank/DDBJ databases">
        <authorList>
            <person name="Wang R."/>
        </authorList>
    </citation>
    <scope>NUCLEOTIDE SEQUENCE [LARGE SCALE GENOMIC DNA]</scope>
    <source>
        <strain evidence="7 10">ATCC 19377</strain>
    </source>
</reference>
<feature type="compositionally biased region" description="Low complexity" evidence="5">
    <location>
        <begin position="230"/>
        <end position="260"/>
    </location>
</feature>
<dbReference type="Gene3D" id="3.90.1720.10">
    <property type="entry name" value="endopeptidase domain like (from Nostoc punctiforme)"/>
    <property type="match status" value="1"/>
</dbReference>
<dbReference type="GO" id="GO:0008234">
    <property type="term" value="F:cysteine-type peptidase activity"/>
    <property type="evidence" value="ECO:0007669"/>
    <property type="project" value="UniProtKB-KW"/>
</dbReference>
<evidence type="ECO:0000256" key="1">
    <source>
        <dbReference type="ARBA" id="ARBA00007074"/>
    </source>
</evidence>
<reference evidence="8 9" key="1">
    <citation type="submission" date="2019-03" db="EMBL/GenBank/DDBJ databases">
        <title>New insights into Acidothiobacillus thiooxidans sulfur metabolism through coupled gene expression, solution geochemistry, microscopy and spectroscopy analyses.</title>
        <authorList>
            <person name="Camacho D."/>
            <person name="Frazao R."/>
            <person name="Fouillen A."/>
            <person name="Nanci A."/>
            <person name="Lang B.F."/>
            <person name="Apte S.C."/>
            <person name="Baron C."/>
            <person name="Warren L.A."/>
        </authorList>
    </citation>
    <scope>NUCLEOTIDE SEQUENCE [LARGE SCALE GENOMIC DNA]</scope>
    <source>
        <strain evidence="8 9">ATCC 19377</strain>
    </source>
</reference>
<dbReference type="PANTHER" id="PTHR47053:SF1">
    <property type="entry name" value="MUREIN DD-ENDOPEPTIDASE MEPH-RELATED"/>
    <property type="match status" value="1"/>
</dbReference>
<dbReference type="EMBL" id="SZUV01000001">
    <property type="protein sequence ID" value="TQN51321.1"/>
    <property type="molecule type" value="Genomic_DNA"/>
</dbReference>
<dbReference type="InterPro" id="IPR000064">
    <property type="entry name" value="NLP_P60_dom"/>
</dbReference>
<sequence length="389" mass="42091">MSLHNQPLGRLRSGDSQVILEIRMKKKHRWQIALAVCLCTGGVAVAQAAPHHVKTAAHRVDAHRYHRETSPRHLYSRRYHAVKSVRKVSHRHKALPVEAADYTALTPTALQLMHLSPVEFAGVGAAPQPVTNYQFPVHSFPDAPDNSVTSPDFVDQSLVLVKTGLAASTMTTDSPAKPAAAPVDAVVATSAPEQSHLRIALEMFASQAYHWARHPLQALESSGDAASGPQAAAELADDMAQQQADQTNTGSNASSSSGDSWLSPRAMVVSALKFIGAPYRWGGMSPASGFDCSGFVKYILAKFDIQVPRTSYAQAAELHKVSRENLKPGDLVFFDTMHRAYSHVGIYIGHQRFVSAQTPSTGVQIGSLNDPYWAAHYDGARSLPVANSY</sequence>
<evidence type="ECO:0000256" key="5">
    <source>
        <dbReference type="SAM" id="MobiDB-lite"/>
    </source>
</evidence>
<evidence type="ECO:0000259" key="6">
    <source>
        <dbReference type="PROSITE" id="PS51935"/>
    </source>
</evidence>
<keyword evidence="3 8" id="KW-0378">Hydrolase</keyword>
<dbReference type="GeneID" id="60697327"/>
<feature type="domain" description="NlpC/P60" evidence="6">
    <location>
        <begin position="261"/>
        <end position="384"/>
    </location>
</feature>
<dbReference type="Proteomes" id="UP000315403">
    <property type="component" value="Unassembled WGS sequence"/>
</dbReference>
<dbReference type="Pfam" id="PF00877">
    <property type="entry name" value="NLPC_P60"/>
    <property type="match status" value="1"/>
</dbReference>
<evidence type="ECO:0000313" key="10">
    <source>
        <dbReference type="Proteomes" id="UP000363590"/>
    </source>
</evidence>
<dbReference type="PROSITE" id="PS51935">
    <property type="entry name" value="NLPC_P60"/>
    <property type="match status" value="1"/>
</dbReference>
<dbReference type="KEGG" id="atx:GCD22_03108"/>